<dbReference type="EMBL" id="GGEC01061074">
    <property type="protein sequence ID" value="MBX41558.1"/>
    <property type="molecule type" value="Transcribed_RNA"/>
</dbReference>
<protein>
    <submittedName>
        <fullName evidence="1">Uncharacterized protein</fullName>
    </submittedName>
</protein>
<reference evidence="1" key="1">
    <citation type="submission" date="2018-02" db="EMBL/GenBank/DDBJ databases">
        <title>Rhizophora mucronata_Transcriptome.</title>
        <authorList>
            <person name="Meera S.P."/>
            <person name="Sreeshan A."/>
            <person name="Augustine A."/>
        </authorList>
    </citation>
    <scope>NUCLEOTIDE SEQUENCE</scope>
    <source>
        <tissue evidence="1">Leaf</tissue>
    </source>
</reference>
<name>A0A2P2NGE7_RHIMU</name>
<accession>A0A2P2NGE7</accession>
<dbReference type="AlphaFoldDB" id="A0A2P2NGE7"/>
<organism evidence="1">
    <name type="scientific">Rhizophora mucronata</name>
    <name type="common">Asiatic mangrove</name>
    <dbReference type="NCBI Taxonomy" id="61149"/>
    <lineage>
        <taxon>Eukaryota</taxon>
        <taxon>Viridiplantae</taxon>
        <taxon>Streptophyta</taxon>
        <taxon>Embryophyta</taxon>
        <taxon>Tracheophyta</taxon>
        <taxon>Spermatophyta</taxon>
        <taxon>Magnoliopsida</taxon>
        <taxon>eudicotyledons</taxon>
        <taxon>Gunneridae</taxon>
        <taxon>Pentapetalae</taxon>
        <taxon>rosids</taxon>
        <taxon>fabids</taxon>
        <taxon>Malpighiales</taxon>
        <taxon>Rhizophoraceae</taxon>
        <taxon>Rhizophora</taxon>
    </lineage>
</organism>
<evidence type="ECO:0000313" key="1">
    <source>
        <dbReference type="EMBL" id="MBX41558.1"/>
    </source>
</evidence>
<sequence>MPLLPPWSHLPWFHASHKL</sequence>
<proteinExistence type="predicted"/>